<organism evidence="1 2">
    <name type="scientific">Phytophthora aleatoria</name>
    <dbReference type="NCBI Taxonomy" id="2496075"/>
    <lineage>
        <taxon>Eukaryota</taxon>
        <taxon>Sar</taxon>
        <taxon>Stramenopiles</taxon>
        <taxon>Oomycota</taxon>
        <taxon>Peronosporomycetes</taxon>
        <taxon>Peronosporales</taxon>
        <taxon>Peronosporaceae</taxon>
        <taxon>Phytophthora</taxon>
    </lineage>
</organism>
<dbReference type="Proteomes" id="UP000709295">
    <property type="component" value="Unassembled WGS sequence"/>
</dbReference>
<feature type="non-terminal residue" evidence="1">
    <location>
        <position position="82"/>
    </location>
</feature>
<evidence type="ECO:0000313" key="2">
    <source>
        <dbReference type="Proteomes" id="UP000709295"/>
    </source>
</evidence>
<reference evidence="1" key="1">
    <citation type="submission" date="2021-01" db="EMBL/GenBank/DDBJ databases">
        <title>Phytophthora aleatoria, a newly-described species from Pinus radiata is distinct from Phytophthora cactorum isolates based on comparative genomics.</title>
        <authorList>
            <person name="Mcdougal R."/>
            <person name="Panda P."/>
            <person name="Williams N."/>
            <person name="Studholme D.J."/>
        </authorList>
    </citation>
    <scope>NUCLEOTIDE SEQUENCE</scope>
    <source>
        <strain evidence="1">NZFS 4037</strain>
    </source>
</reference>
<proteinExistence type="predicted"/>
<dbReference type="AlphaFoldDB" id="A0A8J5I4X4"/>
<comment type="caution">
    <text evidence="1">The sequence shown here is derived from an EMBL/GenBank/DDBJ whole genome shotgun (WGS) entry which is preliminary data.</text>
</comment>
<evidence type="ECO:0000313" key="1">
    <source>
        <dbReference type="EMBL" id="KAG6946738.1"/>
    </source>
</evidence>
<name>A0A8J5I4X4_9STRA</name>
<protein>
    <submittedName>
        <fullName evidence="1">Uncharacterized protein</fullName>
    </submittedName>
</protein>
<dbReference type="EMBL" id="JAENGY010001823">
    <property type="protein sequence ID" value="KAG6946738.1"/>
    <property type="molecule type" value="Genomic_DNA"/>
</dbReference>
<sequence>MSGSLEQMLLRVDSVFPALDSCLAVALRTHKKRHEVCGTLGDNCVETISVTPMPCTVAKSGMLLWQQLVNRKDTEPDKLYRF</sequence>
<gene>
    <name evidence="1" type="ORF">JG688_00015877</name>
</gene>
<accession>A0A8J5I4X4</accession>
<keyword evidence="2" id="KW-1185">Reference proteome</keyword>